<feature type="compositionally biased region" description="Low complexity" evidence="1">
    <location>
        <begin position="37"/>
        <end position="48"/>
    </location>
</feature>
<feature type="compositionally biased region" description="Basic residues" evidence="1">
    <location>
        <begin position="426"/>
        <end position="442"/>
    </location>
</feature>
<feature type="region of interest" description="Disordered" evidence="1">
    <location>
        <begin position="166"/>
        <end position="207"/>
    </location>
</feature>
<dbReference type="EMBL" id="JAGMUU010000002">
    <property type="protein sequence ID" value="KAH7160159.1"/>
    <property type="molecule type" value="Genomic_DNA"/>
</dbReference>
<sequence length="788" mass="83208">MASTAPCGAAIASSSPPLPPPPGPSTIVDLTQRVALTPSSAATTTTSPGPNQSQDTSDGTGRASAATFSTFRAATTQFEGGFHDGRVGDPVPSKLKGRINGRSGNFGVWLMGSLRSEKAERDSAAKRSSEGTAAAAELANKEGYRPIKPTQLAWYPPEQRATAATVAETSAELPYPTPKPLSIPDRVPASRAAPTSETKAAATEGETNLPELYFPTQTLTPQGTKVEQARLLTLLRSLHPVLVVDQICKALAYFGGIPGAPVPDNGVFPESALANGPGSLFVGWVAEIFPELDAAGNRKHQPVPIPAIGSVGASSSVGGLSVPLRRSRGRPKGSKSSKPRKDKGIRKSGIAVSDPSRVILPEAALSRAALDNEQDATQPSSVNPPNNTSQSNADGANTADRNSQASVIARAALKERYPADWATTPHNRRRGRPKGSKNKPKPYPKPAADDSAAGSTHTEALPQSQNPVANSPLAHKTAANRRRQPDSAIEGSAKNRPNATSVNSVQQNTSDQVILDDEQVTSLETNSTPTQETQPSQPGTQNDSSRPSAPSRKRKKPTQAGNSATSKADDVPQRTDPVAEQTSSSQTLRTKRRQVSKEPSRNVRGGNLESQSGAETAASPKLLVTGQPLSALSSFSSQSQLQNTGINLDQIAHNQQQQSPNIAPQRSSQTQGPSPALGRQQNKLIGAQGHTQAGMAAQSLYQRQQMANRHREDFNTNERIARAINASQAEQDRILEAIHLGNQIPGYSDNYVGMDYSAGADPAYSGQTQLDLSDSNMPGRVYQHTMGR</sequence>
<name>A0A9P9FEG9_9HYPO</name>
<dbReference type="AlphaFoldDB" id="A0A9P9FEG9"/>
<feature type="compositionally biased region" description="Polar residues" evidence="1">
    <location>
        <begin position="375"/>
        <end position="402"/>
    </location>
</feature>
<feature type="compositionally biased region" description="Polar residues" evidence="1">
    <location>
        <begin position="453"/>
        <end position="469"/>
    </location>
</feature>
<organism evidence="2 3">
    <name type="scientific">Dactylonectria estremocensis</name>
    <dbReference type="NCBI Taxonomy" id="1079267"/>
    <lineage>
        <taxon>Eukaryota</taxon>
        <taxon>Fungi</taxon>
        <taxon>Dikarya</taxon>
        <taxon>Ascomycota</taxon>
        <taxon>Pezizomycotina</taxon>
        <taxon>Sordariomycetes</taxon>
        <taxon>Hypocreomycetidae</taxon>
        <taxon>Hypocreales</taxon>
        <taxon>Nectriaceae</taxon>
        <taxon>Dactylonectria</taxon>
    </lineage>
</organism>
<feature type="compositionally biased region" description="Basic residues" evidence="1">
    <location>
        <begin position="325"/>
        <end position="346"/>
    </location>
</feature>
<dbReference type="OrthoDB" id="5243398at2759"/>
<feature type="compositionally biased region" description="Polar residues" evidence="1">
    <location>
        <begin position="49"/>
        <end position="59"/>
    </location>
</feature>
<proteinExistence type="predicted"/>
<feature type="compositionally biased region" description="Basic and acidic residues" evidence="1">
    <location>
        <begin position="120"/>
        <end position="129"/>
    </location>
</feature>
<feature type="region of interest" description="Disordered" evidence="1">
    <location>
        <begin position="371"/>
        <end position="402"/>
    </location>
</feature>
<reference evidence="2" key="1">
    <citation type="journal article" date="2021" name="Nat. Commun.">
        <title>Genetic determinants of endophytism in the Arabidopsis root mycobiome.</title>
        <authorList>
            <person name="Mesny F."/>
            <person name="Miyauchi S."/>
            <person name="Thiergart T."/>
            <person name="Pickel B."/>
            <person name="Atanasova L."/>
            <person name="Karlsson M."/>
            <person name="Huettel B."/>
            <person name="Barry K.W."/>
            <person name="Haridas S."/>
            <person name="Chen C."/>
            <person name="Bauer D."/>
            <person name="Andreopoulos W."/>
            <person name="Pangilinan J."/>
            <person name="LaButti K."/>
            <person name="Riley R."/>
            <person name="Lipzen A."/>
            <person name="Clum A."/>
            <person name="Drula E."/>
            <person name="Henrissat B."/>
            <person name="Kohler A."/>
            <person name="Grigoriev I.V."/>
            <person name="Martin F.M."/>
            <person name="Hacquard S."/>
        </authorList>
    </citation>
    <scope>NUCLEOTIDE SEQUENCE</scope>
    <source>
        <strain evidence="2">MPI-CAGE-AT-0021</strain>
    </source>
</reference>
<dbReference type="Proteomes" id="UP000717696">
    <property type="component" value="Unassembled WGS sequence"/>
</dbReference>
<evidence type="ECO:0000313" key="3">
    <source>
        <dbReference type="Proteomes" id="UP000717696"/>
    </source>
</evidence>
<protein>
    <submittedName>
        <fullName evidence="2">Uncharacterized protein</fullName>
    </submittedName>
</protein>
<feature type="compositionally biased region" description="Polar residues" evidence="1">
    <location>
        <begin position="520"/>
        <end position="543"/>
    </location>
</feature>
<feature type="region of interest" description="Disordered" evidence="1">
    <location>
        <begin position="313"/>
        <end position="353"/>
    </location>
</feature>
<feature type="region of interest" description="Disordered" evidence="1">
    <location>
        <begin position="1"/>
        <end position="67"/>
    </location>
</feature>
<accession>A0A9P9FEG9</accession>
<feature type="region of interest" description="Disordered" evidence="1">
    <location>
        <begin position="120"/>
        <end position="142"/>
    </location>
</feature>
<feature type="region of interest" description="Disordered" evidence="1">
    <location>
        <begin position="415"/>
        <end position="617"/>
    </location>
</feature>
<feature type="compositionally biased region" description="Low complexity" evidence="1">
    <location>
        <begin position="313"/>
        <end position="324"/>
    </location>
</feature>
<feature type="region of interest" description="Disordered" evidence="1">
    <location>
        <begin position="654"/>
        <end position="679"/>
    </location>
</feature>
<evidence type="ECO:0000256" key="1">
    <source>
        <dbReference type="SAM" id="MobiDB-lite"/>
    </source>
</evidence>
<keyword evidence="3" id="KW-1185">Reference proteome</keyword>
<comment type="caution">
    <text evidence="2">The sequence shown here is derived from an EMBL/GenBank/DDBJ whole genome shotgun (WGS) entry which is preliminary data.</text>
</comment>
<feature type="compositionally biased region" description="Polar residues" evidence="1">
    <location>
        <begin position="495"/>
        <end position="512"/>
    </location>
</feature>
<evidence type="ECO:0000313" key="2">
    <source>
        <dbReference type="EMBL" id="KAH7160159.1"/>
    </source>
</evidence>
<gene>
    <name evidence="2" type="ORF">B0J13DRAFT_540533</name>
</gene>